<dbReference type="Proteomes" id="UP000821845">
    <property type="component" value="Chromosome 1"/>
</dbReference>
<proteinExistence type="predicted"/>
<reference evidence="1" key="1">
    <citation type="submission" date="2020-05" db="EMBL/GenBank/DDBJ databases">
        <title>Large-scale comparative analyses of tick genomes elucidate their genetic diversity and vector capacities.</title>
        <authorList>
            <person name="Jia N."/>
            <person name="Wang J."/>
            <person name="Shi W."/>
            <person name="Du L."/>
            <person name="Sun Y."/>
            <person name="Zhan W."/>
            <person name="Jiang J."/>
            <person name="Wang Q."/>
            <person name="Zhang B."/>
            <person name="Ji P."/>
            <person name="Sakyi L.B."/>
            <person name="Cui X."/>
            <person name="Yuan T."/>
            <person name="Jiang B."/>
            <person name="Yang W."/>
            <person name="Lam T.T.-Y."/>
            <person name="Chang Q."/>
            <person name="Ding S."/>
            <person name="Wang X."/>
            <person name="Zhu J."/>
            <person name="Ruan X."/>
            <person name="Zhao L."/>
            <person name="Wei J."/>
            <person name="Que T."/>
            <person name="Du C."/>
            <person name="Cheng J."/>
            <person name="Dai P."/>
            <person name="Han X."/>
            <person name="Huang E."/>
            <person name="Gao Y."/>
            <person name="Liu J."/>
            <person name="Shao H."/>
            <person name="Ye R."/>
            <person name="Li L."/>
            <person name="Wei W."/>
            <person name="Wang X."/>
            <person name="Wang C."/>
            <person name="Yang T."/>
            <person name="Huo Q."/>
            <person name="Li W."/>
            <person name="Guo W."/>
            <person name="Chen H."/>
            <person name="Zhou L."/>
            <person name="Ni X."/>
            <person name="Tian J."/>
            <person name="Zhou Y."/>
            <person name="Sheng Y."/>
            <person name="Liu T."/>
            <person name="Pan Y."/>
            <person name="Xia L."/>
            <person name="Li J."/>
            <person name="Zhao F."/>
            <person name="Cao W."/>
        </authorList>
    </citation>
    <scope>NUCLEOTIDE SEQUENCE</scope>
    <source>
        <strain evidence="1">Hyas-2018</strain>
    </source>
</reference>
<organism evidence="1 2">
    <name type="scientific">Hyalomma asiaticum</name>
    <name type="common">Tick</name>
    <dbReference type="NCBI Taxonomy" id="266040"/>
    <lineage>
        <taxon>Eukaryota</taxon>
        <taxon>Metazoa</taxon>
        <taxon>Ecdysozoa</taxon>
        <taxon>Arthropoda</taxon>
        <taxon>Chelicerata</taxon>
        <taxon>Arachnida</taxon>
        <taxon>Acari</taxon>
        <taxon>Parasitiformes</taxon>
        <taxon>Ixodida</taxon>
        <taxon>Ixodoidea</taxon>
        <taxon>Ixodidae</taxon>
        <taxon>Hyalomminae</taxon>
        <taxon>Hyalomma</taxon>
    </lineage>
</organism>
<name>A0ACB7TK36_HYAAI</name>
<keyword evidence="2" id="KW-1185">Reference proteome</keyword>
<accession>A0ACB7TK36</accession>
<sequence length="139" mass="15129">MSPAEYAVVLNHVLMHSLLEDLVILYHQCAHTHTGVADSADGSREGQVKEIMKFVQVEVESRGEGRLSCKNAATASTSTNRKIADIQMPPHLPYALTLAAPSSWPGVTPLPRPTACPLCGIPGHKTRNYWATLSAEEKR</sequence>
<evidence type="ECO:0000313" key="1">
    <source>
        <dbReference type="EMBL" id="KAH6947428.1"/>
    </source>
</evidence>
<dbReference type="EMBL" id="CM023481">
    <property type="protein sequence ID" value="KAH6947428.1"/>
    <property type="molecule type" value="Genomic_DNA"/>
</dbReference>
<comment type="caution">
    <text evidence="1">The sequence shown here is derived from an EMBL/GenBank/DDBJ whole genome shotgun (WGS) entry which is preliminary data.</text>
</comment>
<gene>
    <name evidence="1" type="ORF">HPB50_018915</name>
</gene>
<evidence type="ECO:0000313" key="2">
    <source>
        <dbReference type="Proteomes" id="UP000821845"/>
    </source>
</evidence>
<protein>
    <submittedName>
        <fullName evidence="1">Uncharacterized protein</fullName>
    </submittedName>
</protein>